<name>A0A919SI07_9ACTN</name>
<sequence length="103" mass="10448">MTSTSFVTALAVGLTLGVAGVLVVPHGRIRICTPAAAIAAVLLGTMVARMAGLGIGRFSPGELIVQIVFGLCAVVLVAAVADRRSSRHKSRDDAAGAGPGRRR</sequence>
<keyword evidence="2" id="KW-0812">Transmembrane</keyword>
<reference evidence="3" key="1">
    <citation type="submission" date="2021-03" db="EMBL/GenBank/DDBJ databases">
        <title>Whole genome shotgun sequence of Actinoplanes auranticolor NBRC 12245.</title>
        <authorList>
            <person name="Komaki H."/>
            <person name="Tamura T."/>
        </authorList>
    </citation>
    <scope>NUCLEOTIDE SEQUENCE</scope>
    <source>
        <strain evidence="3">NBRC 12245</strain>
    </source>
</reference>
<feature type="transmembrane region" description="Helical" evidence="2">
    <location>
        <begin position="6"/>
        <end position="24"/>
    </location>
</feature>
<evidence type="ECO:0000313" key="4">
    <source>
        <dbReference type="Proteomes" id="UP000681340"/>
    </source>
</evidence>
<organism evidence="3 4">
    <name type="scientific">Actinoplanes auranticolor</name>
    <dbReference type="NCBI Taxonomy" id="47988"/>
    <lineage>
        <taxon>Bacteria</taxon>
        <taxon>Bacillati</taxon>
        <taxon>Actinomycetota</taxon>
        <taxon>Actinomycetes</taxon>
        <taxon>Micromonosporales</taxon>
        <taxon>Micromonosporaceae</taxon>
        <taxon>Actinoplanes</taxon>
    </lineage>
</organism>
<dbReference type="AlphaFoldDB" id="A0A919SI07"/>
<evidence type="ECO:0000256" key="1">
    <source>
        <dbReference type="SAM" id="MobiDB-lite"/>
    </source>
</evidence>
<accession>A0A919SI07</accession>
<proteinExistence type="predicted"/>
<keyword evidence="2" id="KW-1133">Transmembrane helix</keyword>
<feature type="region of interest" description="Disordered" evidence="1">
    <location>
        <begin position="82"/>
        <end position="103"/>
    </location>
</feature>
<dbReference type="EMBL" id="BOQL01000038">
    <property type="protein sequence ID" value="GIM71882.1"/>
    <property type="molecule type" value="Genomic_DNA"/>
</dbReference>
<evidence type="ECO:0008006" key="5">
    <source>
        <dbReference type="Google" id="ProtNLM"/>
    </source>
</evidence>
<keyword evidence="4" id="KW-1185">Reference proteome</keyword>
<feature type="transmembrane region" description="Helical" evidence="2">
    <location>
        <begin position="31"/>
        <end position="51"/>
    </location>
</feature>
<keyword evidence="2" id="KW-0472">Membrane</keyword>
<comment type="caution">
    <text evidence="3">The sequence shown here is derived from an EMBL/GenBank/DDBJ whole genome shotgun (WGS) entry which is preliminary data.</text>
</comment>
<gene>
    <name evidence="3" type="ORF">Aau02nite_48190</name>
</gene>
<dbReference type="Proteomes" id="UP000681340">
    <property type="component" value="Unassembled WGS sequence"/>
</dbReference>
<protein>
    <recommendedName>
        <fullName evidence="5">GlsB/YeaQ/YmgE family stress response membrane protein</fullName>
    </recommendedName>
</protein>
<evidence type="ECO:0000313" key="3">
    <source>
        <dbReference type="EMBL" id="GIM71882.1"/>
    </source>
</evidence>
<feature type="transmembrane region" description="Helical" evidence="2">
    <location>
        <begin position="63"/>
        <end position="81"/>
    </location>
</feature>
<evidence type="ECO:0000256" key="2">
    <source>
        <dbReference type="SAM" id="Phobius"/>
    </source>
</evidence>